<dbReference type="OrthoDB" id="4207594at2759"/>
<dbReference type="Pfam" id="PF12220">
    <property type="entry name" value="U1snRNP70_N"/>
    <property type="match status" value="1"/>
</dbReference>
<accession>A0A1D2M2X4</accession>
<dbReference type="GO" id="GO:1990904">
    <property type="term" value="C:ribonucleoprotein complex"/>
    <property type="evidence" value="ECO:0007669"/>
    <property type="project" value="UniProtKB-KW"/>
</dbReference>
<evidence type="ECO:0000313" key="4">
    <source>
        <dbReference type="Proteomes" id="UP000094527"/>
    </source>
</evidence>
<dbReference type="EMBL" id="LJIJ01005569">
    <property type="protein sequence ID" value="ODM87319.1"/>
    <property type="molecule type" value="Genomic_DNA"/>
</dbReference>
<comment type="caution">
    <text evidence="3">The sequence shown here is derived from an EMBL/GenBank/DDBJ whole genome shotgun (WGS) entry which is preliminary data.</text>
</comment>
<feature type="region of interest" description="Disordered" evidence="1">
    <location>
        <begin position="64"/>
        <end position="84"/>
    </location>
</feature>
<protein>
    <submittedName>
        <fullName evidence="3">U1 small nuclear ribonucleoprotein 70 kDa</fullName>
    </submittedName>
</protein>
<proteinExistence type="predicted"/>
<organism evidence="3 4">
    <name type="scientific">Orchesella cincta</name>
    <name type="common">Springtail</name>
    <name type="synonym">Podura cincta</name>
    <dbReference type="NCBI Taxonomy" id="48709"/>
    <lineage>
        <taxon>Eukaryota</taxon>
        <taxon>Metazoa</taxon>
        <taxon>Ecdysozoa</taxon>
        <taxon>Arthropoda</taxon>
        <taxon>Hexapoda</taxon>
        <taxon>Collembola</taxon>
        <taxon>Entomobryomorpha</taxon>
        <taxon>Entomobryoidea</taxon>
        <taxon>Orchesellidae</taxon>
        <taxon>Orchesellinae</taxon>
        <taxon>Orchesella</taxon>
    </lineage>
</organism>
<evidence type="ECO:0000256" key="1">
    <source>
        <dbReference type="SAM" id="MobiDB-lite"/>
    </source>
</evidence>
<reference evidence="3 4" key="1">
    <citation type="journal article" date="2016" name="Genome Biol. Evol.">
        <title>Gene Family Evolution Reflects Adaptation to Soil Environmental Stressors in the Genome of the Collembolan Orchesella cincta.</title>
        <authorList>
            <person name="Faddeeva-Vakhrusheva A."/>
            <person name="Derks M.F."/>
            <person name="Anvar S.Y."/>
            <person name="Agamennone V."/>
            <person name="Suring W."/>
            <person name="Smit S."/>
            <person name="van Straalen N.M."/>
            <person name="Roelofs D."/>
        </authorList>
    </citation>
    <scope>NUCLEOTIDE SEQUENCE [LARGE SCALE GENOMIC DNA]</scope>
    <source>
        <tissue evidence="3">Mixed pool</tissue>
    </source>
</reference>
<gene>
    <name evidence="3" type="ORF">Ocin01_19362</name>
</gene>
<dbReference type="InterPro" id="IPR022023">
    <property type="entry name" value="U1snRNP70_N"/>
</dbReference>
<dbReference type="STRING" id="48709.A0A1D2M2X4"/>
<evidence type="ECO:0000313" key="3">
    <source>
        <dbReference type="EMBL" id="ODM87319.1"/>
    </source>
</evidence>
<name>A0A1D2M2X4_ORCCI</name>
<sequence>MLGGVLGHSFLPPNLLALFAARDPIPYIPPVAKLSHEKPVRYCTGVANISTFLRIPPTHLQNRRWKQGMSGWKESAKRKGTGCV</sequence>
<dbReference type="Proteomes" id="UP000094527">
    <property type="component" value="Unassembled WGS sequence"/>
</dbReference>
<keyword evidence="3" id="KW-0687">Ribonucleoprotein</keyword>
<feature type="domain" description="U1 small nuclear ribonucleoprotein of 70kDa N-terminal" evidence="2">
    <location>
        <begin position="10"/>
        <end position="54"/>
    </location>
</feature>
<keyword evidence="4" id="KW-1185">Reference proteome</keyword>
<evidence type="ECO:0000259" key="2">
    <source>
        <dbReference type="Pfam" id="PF12220"/>
    </source>
</evidence>
<dbReference type="AlphaFoldDB" id="A0A1D2M2X4"/>